<dbReference type="InterPro" id="IPR000843">
    <property type="entry name" value="HTH_LacI"/>
</dbReference>
<comment type="caution">
    <text evidence="5">The sequence shown here is derived from an EMBL/GenBank/DDBJ whole genome shotgun (WGS) entry which is preliminary data.</text>
</comment>
<keyword evidence="3" id="KW-0804">Transcription</keyword>
<evidence type="ECO:0000256" key="1">
    <source>
        <dbReference type="ARBA" id="ARBA00023015"/>
    </source>
</evidence>
<keyword evidence="2 5" id="KW-0238">DNA-binding</keyword>
<evidence type="ECO:0000259" key="4">
    <source>
        <dbReference type="PROSITE" id="PS50932"/>
    </source>
</evidence>
<dbReference type="EMBL" id="QZDT01000039">
    <property type="protein sequence ID" value="NBJ94456.1"/>
    <property type="molecule type" value="Genomic_DNA"/>
</dbReference>
<gene>
    <name evidence="5" type="ORF">D5281_18170</name>
</gene>
<dbReference type="SUPFAM" id="SSF53822">
    <property type="entry name" value="Periplasmic binding protein-like I"/>
    <property type="match status" value="1"/>
</dbReference>
<accession>A0A9X5BHZ4</accession>
<keyword evidence="1" id="KW-0805">Transcription regulation</keyword>
<dbReference type="Pfam" id="PF00356">
    <property type="entry name" value="LacI"/>
    <property type="match status" value="1"/>
</dbReference>
<organism evidence="5 6">
    <name type="scientific">Parablautia muri</name>
    <dbReference type="NCBI Taxonomy" id="2320879"/>
    <lineage>
        <taxon>Bacteria</taxon>
        <taxon>Bacillati</taxon>
        <taxon>Bacillota</taxon>
        <taxon>Clostridia</taxon>
        <taxon>Lachnospirales</taxon>
        <taxon>Lachnospiraceae</taxon>
        <taxon>Parablautia</taxon>
    </lineage>
</organism>
<reference evidence="5" key="1">
    <citation type="submission" date="2018-09" db="EMBL/GenBank/DDBJ databases">
        <title>Murine metabolic-syndrome-specific gut microbial biobank.</title>
        <authorList>
            <person name="Liu C."/>
        </authorList>
    </citation>
    <scope>NUCLEOTIDE SEQUENCE</scope>
    <source>
        <strain evidence="5">D42-62</strain>
    </source>
</reference>
<dbReference type="PANTHER" id="PTHR30146">
    <property type="entry name" value="LACI-RELATED TRANSCRIPTIONAL REPRESSOR"/>
    <property type="match status" value="1"/>
</dbReference>
<dbReference type="Gene3D" id="1.10.260.40">
    <property type="entry name" value="lambda repressor-like DNA-binding domains"/>
    <property type="match status" value="1"/>
</dbReference>
<feature type="domain" description="HTH lacI-type" evidence="4">
    <location>
        <begin position="2"/>
        <end position="56"/>
    </location>
</feature>
<dbReference type="AlphaFoldDB" id="A0A9X5BHZ4"/>
<dbReference type="OrthoDB" id="9805774at2"/>
<dbReference type="SMART" id="SM00354">
    <property type="entry name" value="HTH_LACI"/>
    <property type="match status" value="1"/>
</dbReference>
<evidence type="ECO:0000313" key="5">
    <source>
        <dbReference type="EMBL" id="NBJ94456.1"/>
    </source>
</evidence>
<dbReference type="Gene3D" id="3.40.50.2300">
    <property type="match status" value="2"/>
</dbReference>
<dbReference type="GO" id="GO:0003700">
    <property type="term" value="F:DNA-binding transcription factor activity"/>
    <property type="evidence" value="ECO:0007669"/>
    <property type="project" value="TreeGrafter"/>
</dbReference>
<protein>
    <submittedName>
        <fullName evidence="5">LacI family DNA-binding transcriptional regulator</fullName>
    </submittedName>
</protein>
<dbReference type="CDD" id="cd01392">
    <property type="entry name" value="HTH_LacI"/>
    <property type="match status" value="1"/>
</dbReference>
<proteinExistence type="predicted"/>
<dbReference type="Proteomes" id="UP001154420">
    <property type="component" value="Unassembled WGS sequence"/>
</dbReference>
<sequence>MATIKEIAKKAGVSIGTVDRVLHNRGMVNAQTKERVLGVMKELNYRPNQVAQGLALRKKRLKIGFFLPDIQNHPFFKEVALAAKKKAKELEQYGVQVSFYQTREDEPLASVRAVYENMLSEQDGIVTLGVDIPETRLYLEQAYKKNIPVVFYNAYMEGTEFLAYVGCDYLKSGALAAGLSALAGGEDARVCIFSEGLDFISSHRVRVDGFCREASCRYPKMKVLEYFSIGGSREENEQTVKEMFRKYPDVNIVYVVNPRDYEICSMIACADKKRQIRMITNDMVGEQIEMLRQGTISATVCQEPEKQGMLSLEILFQYLAYGRKPKEQLCYTNLSIHIAQNL</sequence>
<dbReference type="RefSeq" id="WP_160561485.1">
    <property type="nucleotide sequence ID" value="NZ_QZDT01000039.1"/>
</dbReference>
<dbReference type="SUPFAM" id="SSF47413">
    <property type="entry name" value="lambda repressor-like DNA-binding domains"/>
    <property type="match status" value="1"/>
</dbReference>
<evidence type="ECO:0000256" key="3">
    <source>
        <dbReference type="ARBA" id="ARBA00023163"/>
    </source>
</evidence>
<dbReference type="GO" id="GO:0000976">
    <property type="term" value="F:transcription cis-regulatory region binding"/>
    <property type="evidence" value="ECO:0007669"/>
    <property type="project" value="TreeGrafter"/>
</dbReference>
<name>A0A9X5BHZ4_9FIRM</name>
<dbReference type="InterPro" id="IPR025997">
    <property type="entry name" value="SBP_2_dom"/>
</dbReference>
<dbReference type="PROSITE" id="PS00356">
    <property type="entry name" value="HTH_LACI_1"/>
    <property type="match status" value="1"/>
</dbReference>
<dbReference type="Pfam" id="PF13407">
    <property type="entry name" value="Peripla_BP_4"/>
    <property type="match status" value="1"/>
</dbReference>
<dbReference type="InterPro" id="IPR028082">
    <property type="entry name" value="Peripla_BP_I"/>
</dbReference>
<evidence type="ECO:0000256" key="2">
    <source>
        <dbReference type="ARBA" id="ARBA00023125"/>
    </source>
</evidence>
<evidence type="ECO:0000313" key="6">
    <source>
        <dbReference type="Proteomes" id="UP001154420"/>
    </source>
</evidence>
<dbReference type="PANTHER" id="PTHR30146:SF144">
    <property type="entry name" value="LACI-FAMILY TRANSCRIPTION REGULATOR"/>
    <property type="match status" value="1"/>
</dbReference>
<dbReference type="PROSITE" id="PS50932">
    <property type="entry name" value="HTH_LACI_2"/>
    <property type="match status" value="1"/>
</dbReference>
<dbReference type="InterPro" id="IPR010982">
    <property type="entry name" value="Lambda_DNA-bd_dom_sf"/>
</dbReference>
<keyword evidence="6" id="KW-1185">Reference proteome</keyword>